<dbReference type="SMART" id="SM00487">
    <property type="entry name" value="DEXDc"/>
    <property type="match status" value="1"/>
</dbReference>
<keyword evidence="6" id="KW-0347">Helicase</keyword>
<protein>
    <submittedName>
        <fullName evidence="6">DEAD/DEAH box helicase</fullName>
    </submittedName>
</protein>
<name>A0A6G8AMB1_9ENTE</name>
<keyword evidence="1" id="KW-0378">Hydrolase</keyword>
<evidence type="ECO:0000256" key="1">
    <source>
        <dbReference type="ARBA" id="ARBA00022801"/>
    </source>
</evidence>
<evidence type="ECO:0000313" key="6">
    <source>
        <dbReference type="EMBL" id="QIL46110.1"/>
    </source>
</evidence>
<feature type="domain" description="SWIM-type" evidence="3">
    <location>
        <begin position="44"/>
        <end position="80"/>
    </location>
</feature>
<evidence type="ECO:0000259" key="5">
    <source>
        <dbReference type="PROSITE" id="PS51194"/>
    </source>
</evidence>
<dbReference type="InterPro" id="IPR027417">
    <property type="entry name" value="P-loop_NTPase"/>
</dbReference>
<gene>
    <name evidence="6" type="ORF">G7081_03015</name>
</gene>
<keyword evidence="2" id="KW-0863">Zinc-finger</keyword>
<dbReference type="PROSITE" id="PS50966">
    <property type="entry name" value="ZF_SWIM"/>
    <property type="match status" value="1"/>
</dbReference>
<dbReference type="GO" id="GO:0005524">
    <property type="term" value="F:ATP binding"/>
    <property type="evidence" value="ECO:0007669"/>
    <property type="project" value="InterPro"/>
</dbReference>
<dbReference type="InterPro" id="IPR038718">
    <property type="entry name" value="SNF2-like_sf"/>
</dbReference>
<dbReference type="KEGG" id="vah:G7081_03015"/>
<dbReference type="RefSeq" id="WP_166007270.1">
    <property type="nucleotide sequence ID" value="NZ_CP049886.1"/>
</dbReference>
<dbReference type="CDD" id="cd18012">
    <property type="entry name" value="DEXQc_arch_SWI2_SNF2"/>
    <property type="match status" value="1"/>
</dbReference>
<reference evidence="6 7" key="1">
    <citation type="submission" date="2020-03" db="EMBL/GenBank/DDBJ databases">
        <title>Vagococcus sp. nov., isolated from beetles.</title>
        <authorList>
            <person name="Hyun D.-W."/>
            <person name="Bae J.-W."/>
        </authorList>
    </citation>
    <scope>NUCLEOTIDE SEQUENCE [LARGE SCALE GENOMIC DNA]</scope>
    <source>
        <strain evidence="6 7">HDW17A</strain>
    </source>
</reference>
<dbReference type="InterPro" id="IPR000330">
    <property type="entry name" value="SNF2_N"/>
</dbReference>
<dbReference type="Pfam" id="PF04434">
    <property type="entry name" value="SWIM"/>
    <property type="match status" value="1"/>
</dbReference>
<keyword evidence="2" id="KW-0862">Zinc</keyword>
<dbReference type="SUPFAM" id="SSF52540">
    <property type="entry name" value="P-loop containing nucleoside triphosphate hydrolases"/>
    <property type="match status" value="2"/>
</dbReference>
<proteinExistence type="predicted"/>
<dbReference type="InterPro" id="IPR013663">
    <property type="entry name" value="Helicase_SWF/SNF/SWI_bac"/>
</dbReference>
<dbReference type="InterPro" id="IPR049730">
    <property type="entry name" value="SNF2/RAD54-like_C"/>
</dbReference>
<dbReference type="SMART" id="SM00490">
    <property type="entry name" value="HELICc"/>
    <property type="match status" value="1"/>
</dbReference>
<dbReference type="Pfam" id="PF00271">
    <property type="entry name" value="Helicase_C"/>
    <property type="match status" value="1"/>
</dbReference>
<dbReference type="InterPro" id="IPR014001">
    <property type="entry name" value="Helicase_ATP-bd"/>
</dbReference>
<feature type="domain" description="Helicase C-terminal" evidence="5">
    <location>
        <begin position="899"/>
        <end position="1058"/>
    </location>
</feature>
<dbReference type="Pfam" id="PF08455">
    <property type="entry name" value="SNF2_assoc"/>
    <property type="match status" value="1"/>
</dbReference>
<evidence type="ECO:0000313" key="7">
    <source>
        <dbReference type="Proteomes" id="UP000500890"/>
    </source>
</evidence>
<dbReference type="EMBL" id="CP049886">
    <property type="protein sequence ID" value="QIL46110.1"/>
    <property type="molecule type" value="Genomic_DNA"/>
</dbReference>
<dbReference type="Gene3D" id="3.40.50.10810">
    <property type="entry name" value="Tandem AAA-ATPase domain"/>
    <property type="match status" value="1"/>
</dbReference>
<dbReference type="GO" id="GO:0004386">
    <property type="term" value="F:helicase activity"/>
    <property type="evidence" value="ECO:0007669"/>
    <property type="project" value="UniProtKB-KW"/>
</dbReference>
<evidence type="ECO:0000259" key="3">
    <source>
        <dbReference type="PROSITE" id="PS50966"/>
    </source>
</evidence>
<keyword evidence="6" id="KW-0547">Nucleotide-binding</keyword>
<accession>A0A6G8AMB1</accession>
<sequence length="1066" mass="122679">MKWSIPEKIVEQGRKYTNDGRVTAITQDLEENCWHAEVIGTAVYQVKLDGSPREEDQCTCEDWQKKKYCKHTVAVELALRSKGLNRVLKQNPQLRSTYKAPTVGKLFSNSFSKLQTKQTEILLADEMPLTMEYVIESVPTSIHHPHKDIWVLSFKIGLRNERCYVVKNSQKFLECWQAEGVYTIAEGLTVTLTRDSFSDADHSLLESIWDISHMQEVLGAVQYPTKGKLKPRHLFLDRDNLVRTIDMLMKADKLQLKVANINDEKWQIKKDETPFKFKVEPKQKGYVLTVLTEVINYWEYYSWVQIESGMFQLNPRQTEIFETLNQLLKRSDSLAILFEAEEVSDLFTFVLPQLSEIGVVELINDHLSQMVRYPLVNELLFSIADNNLMVQADAVYGDIRFSTNSDLSSGLDEQKTVIRDTVQEQRLLKLLAKQQYQKSKNGYQKQLPKGEALFLFFTKELPNLRKISRVELASELQEQYLDGLKYAPVIEVKEQGSWFDVDFDISGIAEEDISGLMLSLMEQKTYHQLSDGKIISLESESYQKTSHALKELRQYLTFEDNQFLIPKYRSLQLSEILNQTDRVQYDSEFAKLSYDLTHPQELTVPVPKELNADLREYQEVGYRWLTMLRDYGFGGILADDMGLGKTIQTIAFLLNQKECGTEGPALVVAPASLVYNWQNEFKKFAPTLKTIVIMGTQKEREQYLNEADGFDVLIVSYASLRQDSSRYHQMQLSTLILDEAQTIKNPTTKTFQAMKKLKTTQRFALSGTPIENKLEELWSLFAIVMPGFFPKRAKFNRMSASEVAKMIQPFVLRREKREVLKDLPDKIESNVLSVLTDEQKATYLAHLRQMQTKVKGMDSKAFKENHLQILAGLTRLRQICCDPRLFIEDYQGGSGKLDQVKELVAAAKANGRRILLFSQFTGMLNILENELTDMEISTFYLHGGTKPKERIEMVDKFNQGSKDVFLISLKAGGTGLNLTGADTVILYDLWWNPAVEEQAASRAHRMGQKQVVEVWRMISEGTIEEKMYHLQEGKRRLFDEVMSDQDGSKLKKLSEDDIRDILLINE</sequence>
<evidence type="ECO:0000256" key="2">
    <source>
        <dbReference type="PROSITE-ProRule" id="PRU00325"/>
    </source>
</evidence>
<dbReference type="FunFam" id="3.40.50.300:FF:000533">
    <property type="entry name" value="Helicase, Snf2 family"/>
    <property type="match status" value="1"/>
</dbReference>
<dbReference type="InterPro" id="IPR001650">
    <property type="entry name" value="Helicase_C-like"/>
</dbReference>
<dbReference type="Pfam" id="PF00176">
    <property type="entry name" value="SNF2-rel_dom"/>
    <property type="match status" value="1"/>
</dbReference>
<dbReference type="GO" id="GO:0008270">
    <property type="term" value="F:zinc ion binding"/>
    <property type="evidence" value="ECO:0007669"/>
    <property type="project" value="UniProtKB-KW"/>
</dbReference>
<dbReference type="GO" id="GO:0016787">
    <property type="term" value="F:hydrolase activity"/>
    <property type="evidence" value="ECO:0007669"/>
    <property type="project" value="UniProtKB-KW"/>
</dbReference>
<dbReference type="PROSITE" id="PS51194">
    <property type="entry name" value="HELICASE_CTER"/>
    <property type="match status" value="1"/>
</dbReference>
<keyword evidence="6" id="KW-0067">ATP-binding</keyword>
<dbReference type="InterPro" id="IPR007527">
    <property type="entry name" value="Znf_SWIM"/>
</dbReference>
<organism evidence="6 7">
    <name type="scientific">Vagococcus coleopterorum</name>
    <dbReference type="NCBI Taxonomy" id="2714946"/>
    <lineage>
        <taxon>Bacteria</taxon>
        <taxon>Bacillati</taxon>
        <taxon>Bacillota</taxon>
        <taxon>Bacilli</taxon>
        <taxon>Lactobacillales</taxon>
        <taxon>Enterococcaceae</taxon>
        <taxon>Vagococcus</taxon>
    </lineage>
</organism>
<evidence type="ECO:0000259" key="4">
    <source>
        <dbReference type="PROSITE" id="PS51192"/>
    </source>
</evidence>
<keyword evidence="2" id="KW-0479">Metal-binding</keyword>
<dbReference type="PROSITE" id="PS51192">
    <property type="entry name" value="HELICASE_ATP_BIND_1"/>
    <property type="match status" value="1"/>
</dbReference>
<dbReference type="CDD" id="cd18793">
    <property type="entry name" value="SF2_C_SNF"/>
    <property type="match status" value="1"/>
</dbReference>
<dbReference type="PANTHER" id="PTHR10799">
    <property type="entry name" value="SNF2/RAD54 HELICASE FAMILY"/>
    <property type="match status" value="1"/>
</dbReference>
<dbReference type="AlphaFoldDB" id="A0A6G8AMB1"/>
<dbReference type="Proteomes" id="UP000500890">
    <property type="component" value="Chromosome"/>
</dbReference>
<keyword evidence="7" id="KW-1185">Reference proteome</keyword>
<dbReference type="Gene3D" id="3.40.50.300">
    <property type="entry name" value="P-loop containing nucleotide triphosphate hydrolases"/>
    <property type="match status" value="1"/>
</dbReference>
<feature type="domain" description="Helicase ATP-binding" evidence="4">
    <location>
        <begin position="626"/>
        <end position="787"/>
    </location>
</feature>